<proteinExistence type="predicted"/>
<evidence type="ECO:0000313" key="3">
    <source>
        <dbReference type="Proteomes" id="UP000600918"/>
    </source>
</evidence>
<organism evidence="2 3">
    <name type="scientific">Vespula pensylvanica</name>
    <name type="common">Western yellow jacket</name>
    <name type="synonym">Wasp</name>
    <dbReference type="NCBI Taxonomy" id="30213"/>
    <lineage>
        <taxon>Eukaryota</taxon>
        <taxon>Metazoa</taxon>
        <taxon>Ecdysozoa</taxon>
        <taxon>Arthropoda</taxon>
        <taxon>Hexapoda</taxon>
        <taxon>Insecta</taxon>
        <taxon>Pterygota</taxon>
        <taxon>Neoptera</taxon>
        <taxon>Endopterygota</taxon>
        <taxon>Hymenoptera</taxon>
        <taxon>Apocrita</taxon>
        <taxon>Aculeata</taxon>
        <taxon>Vespoidea</taxon>
        <taxon>Vespidae</taxon>
        <taxon>Vespinae</taxon>
        <taxon>Vespula</taxon>
    </lineage>
</organism>
<evidence type="ECO:0000313" key="2">
    <source>
        <dbReference type="EMBL" id="KAF7410654.1"/>
    </source>
</evidence>
<evidence type="ECO:0000256" key="1">
    <source>
        <dbReference type="SAM" id="MobiDB-lite"/>
    </source>
</evidence>
<dbReference type="AlphaFoldDB" id="A0A834KSW0"/>
<keyword evidence="3" id="KW-1185">Reference proteome</keyword>
<protein>
    <submittedName>
        <fullName evidence="2">Uncharacterized protein</fullName>
    </submittedName>
</protein>
<feature type="compositionally biased region" description="Basic and acidic residues" evidence="1">
    <location>
        <begin position="59"/>
        <end position="77"/>
    </location>
</feature>
<gene>
    <name evidence="2" type="ORF">H0235_013261</name>
</gene>
<sequence length="143" mass="16079">MIDAFCLNRESFTSAAHGRHWVQSFMHGLIPKAFQNITTDALPSNSDRSLSRRLVTQGKRNEEKEIGDRKRREENRVREVEVWSKRSTSIARRSASAVSPVEAMRQPFSVACYVLPLRRVTLIPRPSVGSSNGDPNICLLSVG</sequence>
<accession>A0A834KSW0</accession>
<dbReference type="Proteomes" id="UP000600918">
    <property type="component" value="Unassembled WGS sequence"/>
</dbReference>
<dbReference type="EMBL" id="JACSDY010000013">
    <property type="protein sequence ID" value="KAF7410654.1"/>
    <property type="molecule type" value="Genomic_DNA"/>
</dbReference>
<name>A0A834KSW0_VESPE</name>
<comment type="caution">
    <text evidence="2">The sequence shown here is derived from an EMBL/GenBank/DDBJ whole genome shotgun (WGS) entry which is preliminary data.</text>
</comment>
<reference evidence="2" key="1">
    <citation type="journal article" date="2020" name="G3 (Bethesda)">
        <title>High-Quality Assemblies for Three Invasive Social Wasps from the &lt;i&gt;Vespula&lt;/i&gt; Genus.</title>
        <authorList>
            <person name="Harrop T.W.R."/>
            <person name="Guhlin J."/>
            <person name="McLaughlin G.M."/>
            <person name="Permina E."/>
            <person name="Stockwell P."/>
            <person name="Gilligan J."/>
            <person name="Le Lec M.F."/>
            <person name="Gruber M.A.M."/>
            <person name="Quinn O."/>
            <person name="Lovegrove M."/>
            <person name="Duncan E.J."/>
            <person name="Remnant E.J."/>
            <person name="Van Eeckhoven J."/>
            <person name="Graham B."/>
            <person name="Knapp R.A."/>
            <person name="Langford K.W."/>
            <person name="Kronenberg Z."/>
            <person name="Press M.O."/>
            <person name="Eacker S.M."/>
            <person name="Wilson-Rankin E.E."/>
            <person name="Purcell J."/>
            <person name="Lester P.J."/>
            <person name="Dearden P.K."/>
        </authorList>
    </citation>
    <scope>NUCLEOTIDE SEQUENCE</scope>
    <source>
        <strain evidence="2">Volc-1</strain>
    </source>
</reference>
<feature type="region of interest" description="Disordered" evidence="1">
    <location>
        <begin position="41"/>
        <end position="77"/>
    </location>
</feature>